<dbReference type="InterPro" id="IPR045584">
    <property type="entry name" value="Pilin-like"/>
</dbReference>
<dbReference type="NCBIfam" id="TIGR02532">
    <property type="entry name" value="IV_pilin_GFxxxE"/>
    <property type="match status" value="1"/>
</dbReference>
<keyword evidence="7 11" id="KW-1133">Transmembrane helix</keyword>
<evidence type="ECO:0000256" key="2">
    <source>
        <dbReference type="ARBA" id="ARBA00021549"/>
    </source>
</evidence>
<evidence type="ECO:0000256" key="4">
    <source>
        <dbReference type="ARBA" id="ARBA00022481"/>
    </source>
</evidence>
<evidence type="ECO:0000256" key="11">
    <source>
        <dbReference type="SAM" id="Phobius"/>
    </source>
</evidence>
<evidence type="ECO:0000256" key="7">
    <source>
        <dbReference type="ARBA" id="ARBA00022989"/>
    </source>
</evidence>
<evidence type="ECO:0000259" key="12">
    <source>
        <dbReference type="Pfam" id="PF12019"/>
    </source>
</evidence>
<evidence type="ECO:0000256" key="10">
    <source>
        <dbReference type="ARBA" id="ARBA00030775"/>
    </source>
</evidence>
<keyword evidence="6 11" id="KW-0812">Transmembrane</keyword>
<dbReference type="GO" id="GO:0005886">
    <property type="term" value="C:plasma membrane"/>
    <property type="evidence" value="ECO:0007669"/>
    <property type="project" value="UniProtKB-SubCell"/>
</dbReference>
<feature type="transmembrane region" description="Helical" evidence="11">
    <location>
        <begin position="12"/>
        <end position="38"/>
    </location>
</feature>
<accession>A0A1N6TVE9</accession>
<evidence type="ECO:0000313" key="13">
    <source>
        <dbReference type="EMBL" id="SIQ57380.1"/>
    </source>
</evidence>
<dbReference type="GO" id="GO:0015628">
    <property type="term" value="P:protein secretion by the type II secretion system"/>
    <property type="evidence" value="ECO:0007669"/>
    <property type="project" value="InterPro"/>
</dbReference>
<gene>
    <name evidence="13" type="ORF">SAMN05878282_105226</name>
</gene>
<name>A0A1N6TVE9_AQUAC</name>
<evidence type="ECO:0000256" key="3">
    <source>
        <dbReference type="ARBA" id="ARBA00022475"/>
    </source>
</evidence>
<evidence type="ECO:0000313" key="14">
    <source>
        <dbReference type="Proteomes" id="UP000185841"/>
    </source>
</evidence>
<comment type="subcellular location">
    <subcellularLocation>
        <location evidence="1">Cell inner membrane</location>
        <topology evidence="1">Single-pass membrane protein</topology>
    </subcellularLocation>
</comment>
<proteinExistence type="inferred from homology"/>
<protein>
    <recommendedName>
        <fullName evidence="2">Type II secretion system protein H</fullName>
    </recommendedName>
    <alternativeName>
        <fullName evidence="10">General secretion pathway protein H</fullName>
    </alternativeName>
</protein>
<comment type="similarity">
    <text evidence="9">Belongs to the GSP H family.</text>
</comment>
<keyword evidence="8 11" id="KW-0472">Membrane</keyword>
<keyword evidence="3" id="KW-1003">Cell membrane</keyword>
<dbReference type="SUPFAM" id="SSF54523">
    <property type="entry name" value="Pili subunits"/>
    <property type="match status" value="1"/>
</dbReference>
<dbReference type="Proteomes" id="UP000185841">
    <property type="component" value="Unassembled WGS sequence"/>
</dbReference>
<dbReference type="Gene3D" id="3.30.700.10">
    <property type="entry name" value="Glycoprotein, Type 4 Pilin"/>
    <property type="match status" value="1"/>
</dbReference>
<dbReference type="AlphaFoldDB" id="A0A1N6TVE9"/>
<dbReference type="InterPro" id="IPR012902">
    <property type="entry name" value="N_methyl_site"/>
</dbReference>
<evidence type="ECO:0000256" key="1">
    <source>
        <dbReference type="ARBA" id="ARBA00004377"/>
    </source>
</evidence>
<reference evidence="13 14" key="1">
    <citation type="submission" date="2017-01" db="EMBL/GenBank/DDBJ databases">
        <authorList>
            <person name="Mah S.A."/>
            <person name="Swanson W.J."/>
            <person name="Moy G.W."/>
            <person name="Vacquier V.D."/>
        </authorList>
    </citation>
    <scope>NUCLEOTIDE SEQUENCE [LARGE SCALE GENOMIC DNA]</scope>
    <source>
        <strain evidence="13 14">RU36E</strain>
    </source>
</reference>
<dbReference type="RefSeq" id="WP_083690944.1">
    <property type="nucleotide sequence ID" value="NZ_FTMP01000005.1"/>
</dbReference>
<evidence type="ECO:0000256" key="6">
    <source>
        <dbReference type="ARBA" id="ARBA00022692"/>
    </source>
</evidence>
<dbReference type="Pfam" id="PF12019">
    <property type="entry name" value="GspH"/>
    <property type="match status" value="1"/>
</dbReference>
<keyword evidence="4" id="KW-0488">Methylation</keyword>
<dbReference type="GO" id="GO:0015627">
    <property type="term" value="C:type II protein secretion system complex"/>
    <property type="evidence" value="ECO:0007669"/>
    <property type="project" value="InterPro"/>
</dbReference>
<sequence>MPRTKRQLAQHLHAQLAFTLIELMIVLVIVAIVALIAIPNYGPMMQASRETSTSNEMLGALRIARSEAVSRRIGVTMCASNDQSTCSGTWANGAVVRATDGTVIRVIPPVDGVSISGNGISFRSDGTSAGGTLTVGTKSVTVNSIGHARVN</sequence>
<keyword evidence="5" id="KW-0997">Cell inner membrane</keyword>
<feature type="domain" description="General secretion pathway GspH" evidence="12">
    <location>
        <begin position="54"/>
        <end position="141"/>
    </location>
</feature>
<evidence type="ECO:0000256" key="8">
    <source>
        <dbReference type="ARBA" id="ARBA00023136"/>
    </source>
</evidence>
<organism evidence="13 14">
    <name type="scientific">Aquipseudomonas alcaligenes</name>
    <name type="common">Pseudomonas alcaligenes</name>
    <dbReference type="NCBI Taxonomy" id="43263"/>
    <lineage>
        <taxon>Bacteria</taxon>
        <taxon>Pseudomonadati</taxon>
        <taxon>Pseudomonadota</taxon>
        <taxon>Gammaproteobacteria</taxon>
        <taxon>Pseudomonadales</taxon>
        <taxon>Pseudomonadaceae</taxon>
        <taxon>Aquipseudomonas</taxon>
    </lineage>
</organism>
<dbReference type="EMBL" id="FTMP01000005">
    <property type="protein sequence ID" value="SIQ57380.1"/>
    <property type="molecule type" value="Genomic_DNA"/>
</dbReference>
<evidence type="ECO:0000256" key="5">
    <source>
        <dbReference type="ARBA" id="ARBA00022519"/>
    </source>
</evidence>
<dbReference type="InterPro" id="IPR022346">
    <property type="entry name" value="T2SS_GspH"/>
</dbReference>
<evidence type="ECO:0000256" key="9">
    <source>
        <dbReference type="ARBA" id="ARBA00025772"/>
    </source>
</evidence>
<dbReference type="Pfam" id="PF07963">
    <property type="entry name" value="N_methyl"/>
    <property type="match status" value="1"/>
</dbReference>